<dbReference type="PANTHER" id="PTHR48449">
    <property type="entry name" value="DUF1985 DOMAIN-CONTAINING PROTEIN"/>
    <property type="match status" value="1"/>
</dbReference>
<keyword evidence="3" id="KW-1185">Reference proteome</keyword>
<evidence type="ECO:0000313" key="2">
    <source>
        <dbReference type="EMBL" id="CAI9296568.1"/>
    </source>
</evidence>
<evidence type="ECO:0000256" key="1">
    <source>
        <dbReference type="SAM" id="MobiDB-lite"/>
    </source>
</evidence>
<sequence length="284" mass="33480">MLCHLMMLYEVYDVEVARTGRFRFELQGRVVEYGEIEFCLISGLRFGPYVDIINTKVNRSSTLRNQLFPNVRDEDLRLKNLEDYVKEPAFLMCSDEDAVMVMQMIFLLRGLIGQDDNTCILSAVHELADSQYNWNIYLRDNEDEGYTKTMKYTVLGFQFPFKVWILETFHEALRFAHHEKNEFPRMRAWRIKTQLILEQCLCMLDVSVDNNIPRDFEPTPVEISFPFFERYVNWTLDKVQSPPQQQSPPKERSPSPQLMSPPMQRSPSPWNQFQGADYTSASHF</sequence>
<proteinExistence type="predicted"/>
<feature type="region of interest" description="Disordered" evidence="1">
    <location>
        <begin position="239"/>
        <end position="284"/>
    </location>
</feature>
<feature type="compositionally biased region" description="Polar residues" evidence="1">
    <location>
        <begin position="270"/>
        <end position="284"/>
    </location>
</feature>
<name>A0AA35ZQM7_LACSI</name>
<dbReference type="AlphaFoldDB" id="A0AA35ZQM7"/>
<dbReference type="PANTHER" id="PTHR48449:SF1">
    <property type="entry name" value="DUF1985 DOMAIN-CONTAINING PROTEIN"/>
    <property type="match status" value="1"/>
</dbReference>
<organism evidence="2 3">
    <name type="scientific">Lactuca saligna</name>
    <name type="common">Willowleaf lettuce</name>
    <dbReference type="NCBI Taxonomy" id="75948"/>
    <lineage>
        <taxon>Eukaryota</taxon>
        <taxon>Viridiplantae</taxon>
        <taxon>Streptophyta</taxon>
        <taxon>Embryophyta</taxon>
        <taxon>Tracheophyta</taxon>
        <taxon>Spermatophyta</taxon>
        <taxon>Magnoliopsida</taxon>
        <taxon>eudicotyledons</taxon>
        <taxon>Gunneridae</taxon>
        <taxon>Pentapetalae</taxon>
        <taxon>asterids</taxon>
        <taxon>campanulids</taxon>
        <taxon>Asterales</taxon>
        <taxon>Asteraceae</taxon>
        <taxon>Cichorioideae</taxon>
        <taxon>Cichorieae</taxon>
        <taxon>Lactucinae</taxon>
        <taxon>Lactuca</taxon>
    </lineage>
</organism>
<feature type="compositionally biased region" description="Low complexity" evidence="1">
    <location>
        <begin position="240"/>
        <end position="269"/>
    </location>
</feature>
<reference evidence="2" key="1">
    <citation type="submission" date="2023-04" db="EMBL/GenBank/DDBJ databases">
        <authorList>
            <person name="Vijverberg K."/>
            <person name="Xiong W."/>
            <person name="Schranz E."/>
        </authorList>
    </citation>
    <scope>NUCLEOTIDE SEQUENCE</scope>
</reference>
<gene>
    <name evidence="2" type="ORF">LSALG_LOCUS35423</name>
</gene>
<dbReference type="EMBL" id="OX465084">
    <property type="protein sequence ID" value="CAI9296568.1"/>
    <property type="molecule type" value="Genomic_DNA"/>
</dbReference>
<evidence type="ECO:0000313" key="3">
    <source>
        <dbReference type="Proteomes" id="UP001177003"/>
    </source>
</evidence>
<accession>A0AA35ZQM7</accession>
<protein>
    <submittedName>
        <fullName evidence="2">Uncharacterized protein</fullName>
    </submittedName>
</protein>
<dbReference type="Proteomes" id="UP001177003">
    <property type="component" value="Chromosome 8"/>
</dbReference>